<dbReference type="Pfam" id="PF14541">
    <property type="entry name" value="TAXi_C"/>
    <property type="match status" value="1"/>
</dbReference>
<dbReference type="CDD" id="cd05476">
    <property type="entry name" value="pepsin_A_like_plant"/>
    <property type="match status" value="1"/>
</dbReference>
<evidence type="ECO:0000256" key="5">
    <source>
        <dbReference type="ARBA" id="ARBA00023180"/>
    </source>
</evidence>
<feature type="domain" description="Peptidase A1" evidence="7">
    <location>
        <begin position="91"/>
        <end position="445"/>
    </location>
</feature>
<dbReference type="InterPro" id="IPR032799">
    <property type="entry name" value="TAXi_C"/>
</dbReference>
<dbReference type="PANTHER" id="PTHR13683:SF685">
    <property type="entry name" value="EUKARYOTIC ASPARTYL PROTEASE FAMILY PROTEIN"/>
    <property type="match status" value="1"/>
</dbReference>
<dbReference type="PANTHER" id="PTHR13683">
    <property type="entry name" value="ASPARTYL PROTEASES"/>
    <property type="match status" value="1"/>
</dbReference>
<organism evidence="8 9">
    <name type="scientific">Citrullus colocynthis</name>
    <name type="common">colocynth</name>
    <dbReference type="NCBI Taxonomy" id="252529"/>
    <lineage>
        <taxon>Eukaryota</taxon>
        <taxon>Viridiplantae</taxon>
        <taxon>Streptophyta</taxon>
        <taxon>Embryophyta</taxon>
        <taxon>Tracheophyta</taxon>
        <taxon>Spermatophyta</taxon>
        <taxon>Magnoliopsida</taxon>
        <taxon>eudicotyledons</taxon>
        <taxon>Gunneridae</taxon>
        <taxon>Pentapetalae</taxon>
        <taxon>rosids</taxon>
        <taxon>fabids</taxon>
        <taxon>Cucurbitales</taxon>
        <taxon>Cucurbitaceae</taxon>
        <taxon>Benincaseae</taxon>
        <taxon>Citrullus</taxon>
    </lineage>
</organism>
<sequence>MATAGIATSRPLALLLFLIINLLSNTITGGGGGGGRVYADNGVFSVRYKYAGRERSLSTLKAHDISRQLRFLAGVDIPLGGSGRPDAVGLYYAKIGIGTPPKDYYVQVDTGSDIVWVNCIQCRECPRKSSLGMELTPYDLEESTTGKLVSCDEQFCLEVNGGPLSGCTTNMSCPYLQIYGDGSSTAGYFVKDYVQYDRVSGDLETTAANGSIKFGCGARQSGDLGSSGEEALDGILGFGKSNSSIISQLASSRKVKKMFAHCLDGINGGGIFAIGHVVQPKVNMTPLVPNQPHYNVNMTGVQVGRVMLNISADVFEAGDRKGTIIDSGTTLAYLPELIYEPLVTMILSRQHNLEVQTIHGEYKCFQYSERVDDGFPPVIFHFENSLLLKVYPHEYLFQYESLWCIGWQNSGMQSRDRKNVTLFGDLVLSNKLVLYDLENQIIGWTEYNCSSSIKVQDEQTGTVHLVGSHYISSAHRLNTKWGVILLFLILLMHWSAHFRCFS</sequence>
<evidence type="ECO:0000256" key="3">
    <source>
        <dbReference type="ARBA" id="ARBA00022750"/>
    </source>
</evidence>
<dbReference type="EMBL" id="OZ021745">
    <property type="protein sequence ID" value="CAK9313698.1"/>
    <property type="molecule type" value="Genomic_DNA"/>
</dbReference>
<accession>A0ABP0XZU2</accession>
<evidence type="ECO:0000313" key="9">
    <source>
        <dbReference type="Proteomes" id="UP001642487"/>
    </source>
</evidence>
<dbReference type="InterPro" id="IPR034161">
    <property type="entry name" value="Pepsin-like_plant"/>
</dbReference>
<keyword evidence="9" id="KW-1185">Reference proteome</keyword>
<dbReference type="InterPro" id="IPR032861">
    <property type="entry name" value="TAXi_N"/>
</dbReference>
<keyword evidence="2" id="KW-0645">Protease</keyword>
<evidence type="ECO:0000313" key="8">
    <source>
        <dbReference type="EMBL" id="CAK9313698.1"/>
    </source>
</evidence>
<dbReference type="Proteomes" id="UP001642487">
    <property type="component" value="Chromosome 11"/>
</dbReference>
<dbReference type="InterPro" id="IPR001461">
    <property type="entry name" value="Aspartic_peptidase_A1"/>
</dbReference>
<dbReference type="PRINTS" id="PR00792">
    <property type="entry name" value="PEPSIN"/>
</dbReference>
<proteinExistence type="inferred from homology"/>
<dbReference type="Pfam" id="PF14543">
    <property type="entry name" value="TAXi_N"/>
    <property type="match status" value="1"/>
</dbReference>
<reference evidence="8 9" key="1">
    <citation type="submission" date="2024-03" db="EMBL/GenBank/DDBJ databases">
        <authorList>
            <person name="Gkanogiannis A."/>
            <person name="Becerra Lopez-Lavalle L."/>
        </authorList>
    </citation>
    <scope>NUCLEOTIDE SEQUENCE [LARGE SCALE GENOMIC DNA]</scope>
</reference>
<keyword evidence="5" id="KW-0325">Glycoprotein</keyword>
<evidence type="ECO:0000256" key="2">
    <source>
        <dbReference type="ARBA" id="ARBA00022670"/>
    </source>
</evidence>
<feature type="chain" id="PRO_5047279331" description="Peptidase A1 domain-containing protein" evidence="6">
    <location>
        <begin position="30"/>
        <end position="502"/>
    </location>
</feature>
<dbReference type="Gene3D" id="2.40.70.10">
    <property type="entry name" value="Acid Proteases"/>
    <property type="match status" value="2"/>
</dbReference>
<feature type="signal peptide" evidence="6">
    <location>
        <begin position="1"/>
        <end position="29"/>
    </location>
</feature>
<evidence type="ECO:0000256" key="4">
    <source>
        <dbReference type="ARBA" id="ARBA00022801"/>
    </source>
</evidence>
<gene>
    <name evidence="8" type="ORF">CITCOLO1_LOCUS5427</name>
</gene>
<evidence type="ECO:0000256" key="6">
    <source>
        <dbReference type="SAM" id="SignalP"/>
    </source>
</evidence>
<keyword evidence="4" id="KW-0378">Hydrolase</keyword>
<name>A0ABP0XZU2_9ROSI</name>
<dbReference type="InterPro" id="IPR021109">
    <property type="entry name" value="Peptidase_aspartic_dom_sf"/>
</dbReference>
<dbReference type="InterPro" id="IPR033121">
    <property type="entry name" value="PEPTIDASE_A1"/>
</dbReference>
<dbReference type="PROSITE" id="PS51767">
    <property type="entry name" value="PEPTIDASE_A1"/>
    <property type="match status" value="1"/>
</dbReference>
<protein>
    <recommendedName>
        <fullName evidence="7">Peptidase A1 domain-containing protein</fullName>
    </recommendedName>
</protein>
<keyword evidence="6" id="KW-0732">Signal</keyword>
<keyword evidence="3" id="KW-0064">Aspartyl protease</keyword>
<comment type="similarity">
    <text evidence="1">Belongs to the peptidase A1 family.</text>
</comment>
<dbReference type="SUPFAM" id="SSF50630">
    <property type="entry name" value="Acid proteases"/>
    <property type="match status" value="1"/>
</dbReference>
<evidence type="ECO:0000256" key="1">
    <source>
        <dbReference type="ARBA" id="ARBA00007447"/>
    </source>
</evidence>
<evidence type="ECO:0000259" key="7">
    <source>
        <dbReference type="PROSITE" id="PS51767"/>
    </source>
</evidence>